<dbReference type="AlphaFoldDB" id="A0A0N4XJR7"/>
<keyword evidence="1" id="KW-0812">Transmembrane</keyword>
<dbReference type="InterPro" id="IPR036397">
    <property type="entry name" value="RNaseH_sf"/>
</dbReference>
<accession>A0A0N4XJR7</accession>
<name>A0A0N4XJR7_NIPBR</name>
<evidence type="ECO:0000313" key="2">
    <source>
        <dbReference type="EMBL" id="VDL66359.1"/>
    </source>
</evidence>
<reference evidence="4" key="1">
    <citation type="submission" date="2017-02" db="UniProtKB">
        <authorList>
            <consortium name="WormBaseParasite"/>
        </authorList>
    </citation>
    <scope>IDENTIFICATION</scope>
</reference>
<evidence type="ECO:0000313" key="3">
    <source>
        <dbReference type="Proteomes" id="UP000271162"/>
    </source>
</evidence>
<evidence type="ECO:0000313" key="4">
    <source>
        <dbReference type="WBParaSite" id="NBR_0000276901-mRNA-1"/>
    </source>
</evidence>
<feature type="transmembrane region" description="Helical" evidence="1">
    <location>
        <begin position="6"/>
        <end position="33"/>
    </location>
</feature>
<dbReference type="GO" id="GO:0003676">
    <property type="term" value="F:nucleic acid binding"/>
    <property type="evidence" value="ECO:0007669"/>
    <property type="project" value="InterPro"/>
</dbReference>
<dbReference type="Pfam" id="PF10321">
    <property type="entry name" value="7TM_GPCR_Srt"/>
    <property type="match status" value="1"/>
</dbReference>
<protein>
    <submittedName>
        <fullName evidence="4">Serpentine receptor class gamma</fullName>
    </submittedName>
</protein>
<dbReference type="WBParaSite" id="NBR_0000276901-mRNA-1">
    <property type="protein sequence ID" value="NBR_0000276901-mRNA-1"/>
    <property type="gene ID" value="NBR_0000276901"/>
</dbReference>
<dbReference type="EMBL" id="UYSL01003499">
    <property type="protein sequence ID" value="VDL66359.1"/>
    <property type="molecule type" value="Genomic_DNA"/>
</dbReference>
<keyword evidence="1" id="KW-0472">Membrane</keyword>
<dbReference type="Gene3D" id="3.30.420.10">
    <property type="entry name" value="Ribonuclease H-like superfamily/Ribonuclease H"/>
    <property type="match status" value="1"/>
</dbReference>
<dbReference type="InterPro" id="IPR019425">
    <property type="entry name" value="7TM_GPCR_serpentine_rcpt_Srt"/>
</dbReference>
<evidence type="ECO:0000256" key="1">
    <source>
        <dbReference type="SAM" id="Phobius"/>
    </source>
</evidence>
<keyword evidence="3" id="KW-1185">Reference proteome</keyword>
<keyword evidence="1" id="KW-1133">Transmembrane helix</keyword>
<gene>
    <name evidence="2" type="ORF">NBR_LOCUS2770</name>
</gene>
<reference evidence="2 3" key="2">
    <citation type="submission" date="2018-11" db="EMBL/GenBank/DDBJ databases">
        <authorList>
            <consortium name="Pathogen Informatics"/>
        </authorList>
    </citation>
    <scope>NUCLEOTIDE SEQUENCE [LARGE SCALE GENOMIC DNA]</scope>
</reference>
<dbReference type="Proteomes" id="UP000271162">
    <property type="component" value="Unassembled WGS sequence"/>
</dbReference>
<sequence length="128" mass="14730">MDNSEHIGYGVALICLSLFFLTIYIPILLIFFLDKEFRRSAAYIIMTNIGVTDTLQLIIHLYSGVLVMGDVNVSSGYNKKKFRNEEDVKTAVNTFFETKPASFYRDGIFDLPNRWRKVIQSDGEYVID</sequence>
<proteinExistence type="predicted"/>
<organism evidence="4">
    <name type="scientific">Nippostrongylus brasiliensis</name>
    <name type="common">Rat hookworm</name>
    <dbReference type="NCBI Taxonomy" id="27835"/>
    <lineage>
        <taxon>Eukaryota</taxon>
        <taxon>Metazoa</taxon>
        <taxon>Ecdysozoa</taxon>
        <taxon>Nematoda</taxon>
        <taxon>Chromadorea</taxon>
        <taxon>Rhabditida</taxon>
        <taxon>Rhabditina</taxon>
        <taxon>Rhabditomorpha</taxon>
        <taxon>Strongyloidea</taxon>
        <taxon>Heligmosomidae</taxon>
        <taxon>Nippostrongylus</taxon>
    </lineage>
</organism>